<dbReference type="AlphaFoldDB" id="A0AAW0F4A1"/>
<comment type="caution">
    <text evidence="1">The sequence shown here is derived from an EMBL/GenBank/DDBJ whole genome shotgun (WGS) entry which is preliminary data.</text>
</comment>
<organism evidence="1 2">
    <name type="scientific">Novymonas esmeraldas</name>
    <dbReference type="NCBI Taxonomy" id="1808958"/>
    <lineage>
        <taxon>Eukaryota</taxon>
        <taxon>Discoba</taxon>
        <taxon>Euglenozoa</taxon>
        <taxon>Kinetoplastea</taxon>
        <taxon>Metakinetoplastina</taxon>
        <taxon>Trypanosomatida</taxon>
        <taxon>Trypanosomatidae</taxon>
        <taxon>Novymonas</taxon>
    </lineage>
</organism>
<name>A0AAW0F4A1_9TRYP</name>
<accession>A0AAW0F4A1</accession>
<proteinExistence type="predicted"/>
<protein>
    <submittedName>
        <fullName evidence="1">Uncharacterized protein</fullName>
    </submittedName>
</protein>
<gene>
    <name evidence="1" type="ORF">NESM_000054900</name>
</gene>
<evidence type="ECO:0000313" key="1">
    <source>
        <dbReference type="EMBL" id="KAK7200054.1"/>
    </source>
</evidence>
<keyword evidence="2" id="KW-1185">Reference proteome</keyword>
<evidence type="ECO:0000313" key="2">
    <source>
        <dbReference type="Proteomes" id="UP001430356"/>
    </source>
</evidence>
<dbReference type="Proteomes" id="UP001430356">
    <property type="component" value="Unassembled WGS sequence"/>
</dbReference>
<reference evidence="1 2" key="1">
    <citation type="journal article" date="2021" name="MBio">
        <title>A New Model Trypanosomatid, Novymonas esmeraldas: Genomic Perception of Its 'Candidatus Pandoraea novymonadis' Endosymbiont.</title>
        <authorList>
            <person name="Zakharova A."/>
            <person name="Saura A."/>
            <person name="Butenko A."/>
            <person name="Podesvova L."/>
            <person name="Warmusova S."/>
            <person name="Kostygov A.Y."/>
            <person name="Nenarokova A."/>
            <person name="Lukes J."/>
            <person name="Opperdoes F.R."/>
            <person name="Yurchenko V."/>
        </authorList>
    </citation>
    <scope>NUCLEOTIDE SEQUENCE [LARGE SCALE GENOMIC DNA]</scope>
    <source>
        <strain evidence="1 2">E262AT.01</strain>
    </source>
</reference>
<dbReference type="EMBL" id="JAECZO010000003">
    <property type="protein sequence ID" value="KAK7200054.1"/>
    <property type="molecule type" value="Genomic_DNA"/>
</dbReference>
<sequence length="119" mass="12932">MTATTATSTAAAKPSVLQINETLLAVPASEAVWSAWYKESEDTFAEFKSFEPAPVAGGAGNMSRAGSVRTLSMRQISGQFEEEVAKSWEEDWEDEDVEDTFDRIIGQISQLHATKAASK</sequence>